<dbReference type="SUPFAM" id="SSF47986">
    <property type="entry name" value="DEATH domain"/>
    <property type="match status" value="1"/>
</dbReference>
<dbReference type="PROSITE" id="PS50254">
    <property type="entry name" value="REL_2"/>
    <property type="match status" value="1"/>
</dbReference>
<feature type="region of interest" description="Disordered" evidence="2">
    <location>
        <begin position="571"/>
        <end position="601"/>
    </location>
</feature>
<evidence type="ECO:0000256" key="1">
    <source>
        <dbReference type="PROSITE-ProRule" id="PRU00023"/>
    </source>
</evidence>
<dbReference type="InterPro" id="IPR000451">
    <property type="entry name" value="NFkB/Dor"/>
</dbReference>
<dbReference type="InterPro" id="IPR014756">
    <property type="entry name" value="Ig_E-set"/>
</dbReference>
<dbReference type="Pfam" id="PF00554">
    <property type="entry name" value="RHD_DNA_bind"/>
    <property type="match status" value="1"/>
</dbReference>
<dbReference type="PROSITE" id="PS50088">
    <property type="entry name" value="ANK_REPEAT"/>
    <property type="match status" value="2"/>
</dbReference>
<dbReference type="Gene3D" id="1.25.40.20">
    <property type="entry name" value="Ankyrin repeat-containing domain"/>
    <property type="match status" value="1"/>
</dbReference>
<dbReference type="SUPFAM" id="SSF81296">
    <property type="entry name" value="E set domains"/>
    <property type="match status" value="1"/>
</dbReference>
<evidence type="ECO:0000259" key="3">
    <source>
        <dbReference type="PROSITE" id="PS50254"/>
    </source>
</evidence>
<name>A0A1B6IGX5_9HEMI</name>
<dbReference type="Pfam" id="PF00023">
    <property type="entry name" value="Ank"/>
    <property type="match status" value="1"/>
</dbReference>
<dbReference type="Pfam" id="PF12796">
    <property type="entry name" value="Ank_2"/>
    <property type="match status" value="1"/>
</dbReference>
<dbReference type="InterPro" id="IPR032397">
    <property type="entry name" value="RHD_dimer"/>
</dbReference>
<dbReference type="InterPro" id="IPR008967">
    <property type="entry name" value="p53-like_TF_DNA-bd_sf"/>
</dbReference>
<dbReference type="GO" id="GO:0000978">
    <property type="term" value="F:RNA polymerase II cis-regulatory region sequence-specific DNA binding"/>
    <property type="evidence" value="ECO:0007669"/>
    <property type="project" value="TreeGrafter"/>
</dbReference>
<dbReference type="Gene3D" id="2.60.40.340">
    <property type="entry name" value="Rel homology domain (RHD), DNA-binding domain"/>
    <property type="match status" value="1"/>
</dbReference>
<gene>
    <name evidence="4" type="ORF">g.42875</name>
</gene>
<feature type="compositionally biased region" description="Polar residues" evidence="2">
    <location>
        <begin position="68"/>
        <end position="77"/>
    </location>
</feature>
<organism evidence="4">
    <name type="scientific">Homalodisca liturata</name>
    <dbReference type="NCBI Taxonomy" id="320908"/>
    <lineage>
        <taxon>Eukaryota</taxon>
        <taxon>Metazoa</taxon>
        <taxon>Ecdysozoa</taxon>
        <taxon>Arthropoda</taxon>
        <taxon>Hexapoda</taxon>
        <taxon>Insecta</taxon>
        <taxon>Pterygota</taxon>
        <taxon>Neoptera</taxon>
        <taxon>Paraneoptera</taxon>
        <taxon>Hemiptera</taxon>
        <taxon>Auchenorrhyncha</taxon>
        <taxon>Membracoidea</taxon>
        <taxon>Cicadellidae</taxon>
        <taxon>Cicadellinae</taxon>
        <taxon>Proconiini</taxon>
        <taxon>Homalodisca</taxon>
    </lineage>
</organism>
<dbReference type="GO" id="GO:0048468">
    <property type="term" value="P:cell development"/>
    <property type="evidence" value="ECO:0007669"/>
    <property type="project" value="UniProtKB-ARBA"/>
</dbReference>
<dbReference type="Gene3D" id="2.60.40.10">
    <property type="entry name" value="Immunoglobulins"/>
    <property type="match status" value="1"/>
</dbReference>
<dbReference type="PANTHER" id="PTHR24169">
    <property type="entry name" value="NUCLEAR FACTOR NF-KAPPA-B PROTEIN"/>
    <property type="match status" value="1"/>
</dbReference>
<keyword evidence="1" id="KW-0040">ANK repeat</keyword>
<dbReference type="InterPro" id="IPR011029">
    <property type="entry name" value="DEATH-like_dom_sf"/>
</dbReference>
<dbReference type="AlphaFoldDB" id="A0A1B6IGX5"/>
<dbReference type="InterPro" id="IPR036770">
    <property type="entry name" value="Ankyrin_rpt-contain_sf"/>
</dbReference>
<protein>
    <recommendedName>
        <fullName evidence="3">RHD domain-containing protein</fullName>
    </recommendedName>
</protein>
<reference evidence="4" key="1">
    <citation type="submission" date="2015-11" db="EMBL/GenBank/DDBJ databases">
        <title>De novo transcriptome assembly of four potential Pierce s Disease insect vectors from Arizona vineyards.</title>
        <authorList>
            <person name="Tassone E.E."/>
        </authorList>
    </citation>
    <scope>NUCLEOTIDE SEQUENCE</scope>
</reference>
<dbReference type="InterPro" id="IPR037059">
    <property type="entry name" value="RHD_DNA_bind_dom_sf"/>
</dbReference>
<dbReference type="InterPro" id="IPR011539">
    <property type="entry name" value="RHD_DNA_bind_dom"/>
</dbReference>
<feature type="repeat" description="ANK" evidence="1">
    <location>
        <begin position="802"/>
        <end position="824"/>
    </location>
</feature>
<proteinExistence type="predicted"/>
<dbReference type="SUPFAM" id="SSF49417">
    <property type="entry name" value="p53-like transcription factors"/>
    <property type="match status" value="1"/>
</dbReference>
<dbReference type="SMART" id="SM00248">
    <property type="entry name" value="ANK"/>
    <property type="match status" value="4"/>
</dbReference>
<evidence type="ECO:0000313" key="4">
    <source>
        <dbReference type="EMBL" id="JAS86168.1"/>
    </source>
</evidence>
<dbReference type="InterPro" id="IPR013783">
    <property type="entry name" value="Ig-like_fold"/>
</dbReference>
<dbReference type="InterPro" id="IPR002909">
    <property type="entry name" value="IPT_dom"/>
</dbReference>
<accession>A0A1B6IGX5</accession>
<dbReference type="Pfam" id="PF16179">
    <property type="entry name" value="RHD_dimer"/>
    <property type="match status" value="1"/>
</dbReference>
<feature type="compositionally biased region" description="Low complexity" evidence="2">
    <location>
        <begin position="42"/>
        <end position="67"/>
    </location>
</feature>
<dbReference type="PRINTS" id="PR00057">
    <property type="entry name" value="NFKBTNSCPFCT"/>
</dbReference>
<dbReference type="InterPro" id="IPR002110">
    <property type="entry name" value="Ankyrin_rpt"/>
</dbReference>
<feature type="region of interest" description="Disordered" evidence="2">
    <location>
        <begin position="1"/>
        <end position="77"/>
    </location>
</feature>
<feature type="compositionally biased region" description="Basic and acidic residues" evidence="2">
    <location>
        <begin position="586"/>
        <end position="601"/>
    </location>
</feature>
<feature type="domain" description="RHD" evidence="3">
    <location>
        <begin position="83"/>
        <end position="285"/>
    </location>
</feature>
<dbReference type="GO" id="GO:0005737">
    <property type="term" value="C:cytoplasm"/>
    <property type="evidence" value="ECO:0007669"/>
    <property type="project" value="InterPro"/>
</dbReference>
<dbReference type="GO" id="GO:0048731">
    <property type="term" value="P:system development"/>
    <property type="evidence" value="ECO:0007669"/>
    <property type="project" value="UniProtKB-ARBA"/>
</dbReference>
<dbReference type="SUPFAM" id="SSF48403">
    <property type="entry name" value="Ankyrin repeat"/>
    <property type="match status" value="1"/>
</dbReference>
<dbReference type="PANTHER" id="PTHR24169:SF28">
    <property type="entry name" value="NUCLEAR FACTOR NF-KAPPA-B P110 SUBUNIT"/>
    <property type="match status" value="1"/>
</dbReference>
<feature type="repeat" description="ANK" evidence="1">
    <location>
        <begin position="692"/>
        <end position="724"/>
    </location>
</feature>
<sequence>MPTTAFNPGSLTFRPTLPPPWINNNNNQQQNTHHFYSFPAGNTSSPGSSSESSASSQASSYNENSNSPLRSPDTTTYEEIGGMSKAYLKIIEQPHAGFRFRYKTEMQGTHGAIFGTQSQKNRSKSFPKVKLCNYKHRPGDNQPFIRCTLFTGDPDVAKRTHHVHRLVCKMTGTVRDDPHDIQVKAPDYVAHFQQMTILYTKKEDQLAVLLEKKQYHTRRRYTDIRNNYDFPIEELRAKCVEEIKSINFHVACLRFEALVDNGKGKYIPLCPPVYSNIINNLKNPQTSELKICRMDQCMGPCQGGQEIFMFVEKVVKKNIKVKFYEEDENSDVIWEDYAEFRPEDVHHQYGIVFKTPPYRNNNLKESEGNVTVYCQLERPSDSAVSEPRKYQYTPNPSRTPILSRKRPRNAIYARQLQRIPSVVTDNYCPTYQPPNELPKESFVPCPAVPAVPEPINTDSLYDISLFNDLPDLMADDLLNDFMLNDEQHMDISSVTMPIVEAPQDSTSSTVSLHYALHQMAGADPGVSQVISNERFNEYLEAIGSSDVSSQIMSLHVSSSNNVEQYVTDGCAAPVDRPEGSNVTAPTERRKENQGRKKDAVRDSLTGDDIVERIEKSVTNLVKLQETRKMSDNQLRKYICDLIRYASIVHTGDSVLHVLAASEKFPLSPKAEKLFNLLKSHKILETLEFKNKRQETPLLVAARWGVPDMVSLLLDAGASVTATDCDNNTALHLAVLRDNRGLDVLSVLLPRCLHLVTNNNQDGFTALHLAVKERKVDIVSSLCVKSDNGLYPNDLINCQDNKHGNTALHIAVSHRFKDIVTLLLNFEQLNVNAKNFGDRTPLSFVWSETDKEAEDIREALILNKADLSLVDTKPYSKKDECKDEYDEDSDDDVLHIAENEQVDDSLSAYAREWDFTSLFDTKTVSKLCLLLDKNKDWEILAKKLNFKRYELEFCHNYWSGSLVLFKLISTYRPHMTADTIRDLLLEMPARLHVGAQYIDDMELEKLGM</sequence>
<feature type="compositionally biased region" description="Polar residues" evidence="2">
    <location>
        <begin position="1"/>
        <end position="10"/>
    </location>
</feature>
<dbReference type="SMART" id="SM00429">
    <property type="entry name" value="IPT"/>
    <property type="match status" value="1"/>
</dbReference>
<dbReference type="EMBL" id="GECU01021538">
    <property type="protein sequence ID" value="JAS86168.1"/>
    <property type="molecule type" value="Transcribed_RNA"/>
</dbReference>
<evidence type="ECO:0000256" key="2">
    <source>
        <dbReference type="SAM" id="MobiDB-lite"/>
    </source>
</evidence>
<dbReference type="PROSITE" id="PS50297">
    <property type="entry name" value="ANK_REP_REGION"/>
    <property type="match status" value="2"/>
</dbReference>
<dbReference type="GO" id="GO:0000981">
    <property type="term" value="F:DNA-binding transcription factor activity, RNA polymerase II-specific"/>
    <property type="evidence" value="ECO:0007669"/>
    <property type="project" value="TreeGrafter"/>
</dbReference>